<keyword evidence="9" id="KW-1185">Reference proteome</keyword>
<evidence type="ECO:0000256" key="1">
    <source>
        <dbReference type="ARBA" id="ARBA00004651"/>
    </source>
</evidence>
<keyword evidence="2" id="KW-1003">Cell membrane</keyword>
<comment type="caution">
    <text evidence="8">The sequence shown here is derived from an EMBL/GenBank/DDBJ whole genome shotgun (WGS) entry which is preliminary data.</text>
</comment>
<dbReference type="InterPro" id="IPR020846">
    <property type="entry name" value="MFS_dom"/>
</dbReference>
<evidence type="ECO:0000313" key="8">
    <source>
        <dbReference type="EMBL" id="NGP76181.1"/>
    </source>
</evidence>
<evidence type="ECO:0000256" key="2">
    <source>
        <dbReference type="ARBA" id="ARBA00022475"/>
    </source>
</evidence>
<evidence type="ECO:0000256" key="4">
    <source>
        <dbReference type="ARBA" id="ARBA00022989"/>
    </source>
</evidence>
<protein>
    <submittedName>
        <fullName evidence="8">MFS transporter</fullName>
    </submittedName>
</protein>
<feature type="transmembrane region" description="Helical" evidence="6">
    <location>
        <begin position="376"/>
        <end position="398"/>
    </location>
</feature>
<dbReference type="GO" id="GO:0005886">
    <property type="term" value="C:plasma membrane"/>
    <property type="evidence" value="ECO:0007669"/>
    <property type="project" value="UniProtKB-SubCell"/>
</dbReference>
<gene>
    <name evidence="8" type="ORF">G3570_06030</name>
</gene>
<feature type="transmembrane region" description="Helical" evidence="6">
    <location>
        <begin position="350"/>
        <end position="370"/>
    </location>
</feature>
<dbReference type="Pfam" id="PF07690">
    <property type="entry name" value="MFS_1"/>
    <property type="match status" value="1"/>
</dbReference>
<keyword evidence="5 6" id="KW-0472">Membrane</keyword>
<proteinExistence type="predicted"/>
<dbReference type="GO" id="GO:0022857">
    <property type="term" value="F:transmembrane transporter activity"/>
    <property type="evidence" value="ECO:0007669"/>
    <property type="project" value="InterPro"/>
</dbReference>
<keyword evidence="3 6" id="KW-0812">Transmembrane</keyword>
<evidence type="ECO:0000256" key="6">
    <source>
        <dbReference type="SAM" id="Phobius"/>
    </source>
</evidence>
<feature type="transmembrane region" description="Helical" evidence="6">
    <location>
        <begin position="53"/>
        <end position="69"/>
    </location>
</feature>
<keyword evidence="4 6" id="KW-1133">Transmembrane helix</keyword>
<evidence type="ECO:0000256" key="3">
    <source>
        <dbReference type="ARBA" id="ARBA00022692"/>
    </source>
</evidence>
<reference evidence="8 9" key="1">
    <citation type="submission" date="2020-02" db="EMBL/GenBank/DDBJ databases">
        <title>Balneolaceae bacterium YR4-1, complete genome.</title>
        <authorList>
            <person name="Li Y."/>
            <person name="Wu S."/>
        </authorList>
    </citation>
    <scope>NUCLEOTIDE SEQUENCE [LARGE SCALE GENOMIC DNA]</scope>
    <source>
        <strain evidence="8 9">YR4-1</strain>
    </source>
</reference>
<feature type="transmembrane region" description="Helical" evidence="6">
    <location>
        <begin position="145"/>
        <end position="165"/>
    </location>
</feature>
<feature type="transmembrane region" description="Helical" evidence="6">
    <location>
        <begin position="313"/>
        <end position="330"/>
    </location>
</feature>
<organism evidence="8 9">
    <name type="scientific">Halalkalibaculum roseum</name>
    <dbReference type="NCBI Taxonomy" id="2709311"/>
    <lineage>
        <taxon>Bacteria</taxon>
        <taxon>Pseudomonadati</taxon>
        <taxon>Balneolota</taxon>
        <taxon>Balneolia</taxon>
        <taxon>Balneolales</taxon>
        <taxon>Balneolaceae</taxon>
        <taxon>Halalkalibaculum</taxon>
    </lineage>
</organism>
<accession>A0A6M1SLH3</accession>
<evidence type="ECO:0000313" key="9">
    <source>
        <dbReference type="Proteomes" id="UP000473278"/>
    </source>
</evidence>
<dbReference type="InterPro" id="IPR050189">
    <property type="entry name" value="MFS_Efflux_Transporters"/>
</dbReference>
<name>A0A6M1SLH3_9BACT</name>
<dbReference type="EMBL" id="JAALLT010000002">
    <property type="protein sequence ID" value="NGP76181.1"/>
    <property type="molecule type" value="Genomic_DNA"/>
</dbReference>
<dbReference type="RefSeq" id="WP_165140294.1">
    <property type="nucleotide sequence ID" value="NZ_JAALLT010000002.1"/>
</dbReference>
<feature type="transmembrane region" description="Helical" evidence="6">
    <location>
        <begin position="81"/>
        <end position="98"/>
    </location>
</feature>
<feature type="transmembrane region" description="Helical" evidence="6">
    <location>
        <begin position="252"/>
        <end position="277"/>
    </location>
</feature>
<dbReference type="Proteomes" id="UP000473278">
    <property type="component" value="Unassembled WGS sequence"/>
</dbReference>
<dbReference type="SUPFAM" id="SSF103473">
    <property type="entry name" value="MFS general substrate transporter"/>
    <property type="match status" value="1"/>
</dbReference>
<dbReference type="PANTHER" id="PTHR43124:SF3">
    <property type="entry name" value="CHLORAMPHENICOL EFFLUX PUMP RV0191"/>
    <property type="match status" value="1"/>
</dbReference>
<feature type="transmembrane region" description="Helical" evidence="6">
    <location>
        <begin position="224"/>
        <end position="246"/>
    </location>
</feature>
<feature type="transmembrane region" description="Helical" evidence="6">
    <location>
        <begin position="171"/>
        <end position="190"/>
    </location>
</feature>
<evidence type="ECO:0000259" key="7">
    <source>
        <dbReference type="PROSITE" id="PS50850"/>
    </source>
</evidence>
<dbReference type="Gene3D" id="1.20.1250.20">
    <property type="entry name" value="MFS general substrate transporter like domains"/>
    <property type="match status" value="1"/>
</dbReference>
<dbReference type="InterPro" id="IPR036259">
    <property type="entry name" value="MFS_trans_sf"/>
</dbReference>
<dbReference type="PANTHER" id="PTHR43124">
    <property type="entry name" value="PURINE EFFLUX PUMP PBUE"/>
    <property type="match status" value="1"/>
</dbReference>
<dbReference type="InterPro" id="IPR011701">
    <property type="entry name" value="MFS"/>
</dbReference>
<feature type="transmembrane region" description="Helical" evidence="6">
    <location>
        <begin position="289"/>
        <end position="307"/>
    </location>
</feature>
<feature type="domain" description="Major facilitator superfamily (MFS) profile" evidence="7">
    <location>
        <begin position="14"/>
        <end position="401"/>
    </location>
</feature>
<evidence type="ECO:0000256" key="5">
    <source>
        <dbReference type="ARBA" id="ARBA00023136"/>
    </source>
</evidence>
<dbReference type="AlphaFoldDB" id="A0A6M1SLH3"/>
<dbReference type="PROSITE" id="PS50850">
    <property type="entry name" value="MFS"/>
    <property type="match status" value="1"/>
</dbReference>
<feature type="transmembrane region" description="Helical" evidence="6">
    <location>
        <begin position="21"/>
        <end position="41"/>
    </location>
</feature>
<sequence>MRQYLQFVVNERRLLSFGLTFTFFSSFGQTFLISLFVPFFLTNFNLSNAGFGSLYSLATLTSAISLPWLGKWIDHLPLKRFSLMVAMGLMLAAFTVSISWHVSILFLGLLLLRLSGQGLSGHTAQTAMAKFFHFQRGKALSIASLGYPLGEAVLPLIITALLPLLTWRGTWGSISIVIGLLLIPFVIQILSGETGEMTTPSQTDKESSRNQSGDYSIVLNDLRFYLLLPAVLLPAFWVTGLFLYQVSIAEQLGWSATLIASAFIAHAISRIFSSVMVGPLIDRFSARSLFPYHLIPIGLGFVVALLHPGNWSAFLYMFLLGMTLGVSGNIKTALWTEMYGSETVGTIRSLFSSLMVFSTALSPFMMGWLIDNGTTISSILLWAIISVVFASLLALLAFRGALWDNETD</sequence>
<comment type="subcellular location">
    <subcellularLocation>
        <location evidence="1">Cell membrane</location>
        <topology evidence="1">Multi-pass membrane protein</topology>
    </subcellularLocation>
</comment>